<protein>
    <submittedName>
        <fullName evidence="2">Uncharacterized protein</fullName>
    </submittedName>
</protein>
<dbReference type="OrthoDB" id="446054at2759"/>
<feature type="compositionally biased region" description="Low complexity" evidence="1">
    <location>
        <begin position="446"/>
        <end position="461"/>
    </location>
</feature>
<dbReference type="EMBL" id="CAJNDS010002357">
    <property type="protein sequence ID" value="CAE7447306.1"/>
    <property type="molecule type" value="Genomic_DNA"/>
</dbReference>
<feature type="compositionally biased region" description="Basic and acidic residues" evidence="1">
    <location>
        <begin position="671"/>
        <end position="693"/>
    </location>
</feature>
<evidence type="ECO:0000313" key="2">
    <source>
        <dbReference type="EMBL" id="CAE7447306.1"/>
    </source>
</evidence>
<feature type="compositionally biased region" description="Basic and acidic residues" evidence="1">
    <location>
        <begin position="722"/>
        <end position="774"/>
    </location>
</feature>
<organism evidence="2 3">
    <name type="scientific">Symbiodinium natans</name>
    <dbReference type="NCBI Taxonomy" id="878477"/>
    <lineage>
        <taxon>Eukaryota</taxon>
        <taxon>Sar</taxon>
        <taxon>Alveolata</taxon>
        <taxon>Dinophyceae</taxon>
        <taxon>Suessiales</taxon>
        <taxon>Symbiodiniaceae</taxon>
        <taxon>Symbiodinium</taxon>
    </lineage>
</organism>
<feature type="compositionally biased region" description="Acidic residues" evidence="1">
    <location>
        <begin position="648"/>
        <end position="670"/>
    </location>
</feature>
<reference evidence="2" key="1">
    <citation type="submission" date="2021-02" db="EMBL/GenBank/DDBJ databases">
        <authorList>
            <person name="Dougan E. K."/>
            <person name="Rhodes N."/>
            <person name="Thang M."/>
            <person name="Chan C."/>
        </authorList>
    </citation>
    <scope>NUCLEOTIDE SEQUENCE</scope>
</reference>
<comment type="caution">
    <text evidence="2">The sequence shown here is derived from an EMBL/GenBank/DDBJ whole genome shotgun (WGS) entry which is preliminary data.</text>
</comment>
<feature type="compositionally biased region" description="Acidic residues" evidence="1">
    <location>
        <begin position="549"/>
        <end position="571"/>
    </location>
</feature>
<dbReference type="AlphaFoldDB" id="A0A812RR14"/>
<dbReference type="Gene3D" id="3.30.2130.10">
    <property type="entry name" value="VC0802-like"/>
    <property type="match status" value="1"/>
</dbReference>
<feature type="compositionally biased region" description="Acidic residues" evidence="1">
    <location>
        <begin position="597"/>
        <end position="610"/>
    </location>
</feature>
<feature type="region of interest" description="Disordered" evidence="1">
    <location>
        <begin position="446"/>
        <end position="781"/>
    </location>
</feature>
<proteinExistence type="predicted"/>
<accession>A0A812RR14</accession>
<feature type="compositionally biased region" description="Basic and acidic residues" evidence="1">
    <location>
        <begin position="526"/>
        <end position="537"/>
    </location>
</feature>
<keyword evidence="3" id="KW-1185">Reference proteome</keyword>
<feature type="compositionally biased region" description="Acidic residues" evidence="1">
    <location>
        <begin position="462"/>
        <end position="482"/>
    </location>
</feature>
<sequence length="781" mass="86253">MAPTASAWATHVELAHEAAGEPLKLGGPLGLEALPDPIGLLRLNRGVPDCVRAAARSDEFCTVVQEPGAATAWVPRRVFSKELVQSEGAEEVNPGQSWCALRLEPRSPSSFSLAGPLFQTLAAGSVRARLLSASGPEVILIPESELPAAVALLVQEGHALWPSTRISAPVWRDVSARDPVAKDLAGVWSLVQREQPLGTTIAEYTDGDGPLRLQAPSGLFVELCIPRKKGQNDLEASFGGYCHVEANGHQLQYMQQRRIDFQPPHVEVPSFVVTPSEASIEVTAMGANPFRELWARVGAAGTREVASLELQSEVPKDPKAKVGRYGLWVFIGMRFARILGPSQGHGTVASAYCQSLAKLRQIRGKSAVDRELNDLYEAVFGVVEEPGRLRICKKSRSPVQADTMLYDFSDPGTGKISVGSETVVFETSGGRTETWRIVDWTFDPFTRAASPAPSRATSLAPDSEEEPAATSIAEEDDEEEGMEVTAQGHDPDPDRELTDIGEPSEEQEPEPVVEEKPEKKKKAKLMGREDAEVEHPVKAKKKEKKQKDFDDDEDVPADKEEEEGEGDDEEEGAAKKKKKKKKKKHKDKKAKLKDSQCDEEDASCEDEEAAEELKAKKEKKSKHKKDGEKKQKKEKKSKKLKARNALAQEEEEEEAPEDPESEPAEEPSDEEPGRRGAELRNMRLRAREEREVTLKAMRKSRQEENGSPDVPVKSKASKTKAKLKEAEDVRKSKELKDKKPKDKVAPQKDKDKDTKKTAKRKVSSEETPQKARKEVAKKKRV</sequence>
<dbReference type="Proteomes" id="UP000604046">
    <property type="component" value="Unassembled WGS sequence"/>
</dbReference>
<gene>
    <name evidence="2" type="ORF">SNAT2548_LOCUS24389</name>
</gene>
<evidence type="ECO:0000256" key="1">
    <source>
        <dbReference type="SAM" id="MobiDB-lite"/>
    </source>
</evidence>
<feature type="compositionally biased region" description="Basic and acidic residues" evidence="1">
    <location>
        <begin position="489"/>
        <end position="498"/>
    </location>
</feature>
<feature type="compositionally biased region" description="Basic residues" evidence="1">
    <location>
        <begin position="632"/>
        <end position="642"/>
    </location>
</feature>
<feature type="compositionally biased region" description="Basic residues" evidence="1">
    <location>
        <begin position="575"/>
        <end position="591"/>
    </location>
</feature>
<evidence type="ECO:0000313" key="3">
    <source>
        <dbReference type="Proteomes" id="UP000604046"/>
    </source>
</evidence>
<feature type="compositionally biased region" description="Acidic residues" evidence="1">
    <location>
        <begin position="502"/>
        <end position="512"/>
    </location>
</feature>
<name>A0A812RR14_9DINO</name>